<evidence type="ECO:0000256" key="6">
    <source>
        <dbReference type="SAM" id="Phobius"/>
    </source>
</evidence>
<evidence type="ECO:0000256" key="5">
    <source>
        <dbReference type="ARBA" id="ARBA00023136"/>
    </source>
</evidence>
<keyword evidence="5 6" id="KW-0472">Membrane</keyword>
<feature type="transmembrane region" description="Helical" evidence="6">
    <location>
        <begin position="364"/>
        <end position="384"/>
    </location>
</feature>
<dbReference type="RefSeq" id="WP_380703442.1">
    <property type="nucleotide sequence ID" value="NZ_JBHSAP010000009.1"/>
</dbReference>
<protein>
    <submittedName>
        <fullName evidence="7">Oligosaccharide flippase family protein</fullName>
    </submittedName>
</protein>
<evidence type="ECO:0000256" key="1">
    <source>
        <dbReference type="ARBA" id="ARBA00004651"/>
    </source>
</evidence>
<keyword evidence="8" id="KW-1185">Reference proteome</keyword>
<dbReference type="PIRSF" id="PIRSF038958">
    <property type="entry name" value="PG_synth_SpoVB"/>
    <property type="match status" value="1"/>
</dbReference>
<evidence type="ECO:0000313" key="7">
    <source>
        <dbReference type="EMBL" id="MFC4076469.1"/>
    </source>
</evidence>
<dbReference type="Pfam" id="PF01943">
    <property type="entry name" value="Polysacc_synt"/>
    <property type="match status" value="1"/>
</dbReference>
<dbReference type="Proteomes" id="UP001595843">
    <property type="component" value="Unassembled WGS sequence"/>
</dbReference>
<reference evidence="8" key="1">
    <citation type="journal article" date="2019" name="Int. J. Syst. Evol. Microbiol.">
        <title>The Global Catalogue of Microorganisms (GCM) 10K type strain sequencing project: providing services to taxonomists for standard genome sequencing and annotation.</title>
        <authorList>
            <consortium name="The Broad Institute Genomics Platform"/>
            <consortium name="The Broad Institute Genome Sequencing Center for Infectious Disease"/>
            <person name="Wu L."/>
            <person name="Ma J."/>
        </authorList>
    </citation>
    <scope>NUCLEOTIDE SEQUENCE [LARGE SCALE GENOMIC DNA]</scope>
    <source>
        <strain evidence="8">IBRC-M 10813</strain>
    </source>
</reference>
<feature type="transmembrane region" description="Helical" evidence="6">
    <location>
        <begin position="405"/>
        <end position="423"/>
    </location>
</feature>
<keyword evidence="3 6" id="KW-0812">Transmembrane</keyword>
<comment type="caution">
    <text evidence="7">The sequence shown here is derived from an EMBL/GenBank/DDBJ whole genome shotgun (WGS) entry which is preliminary data.</text>
</comment>
<feature type="transmembrane region" description="Helical" evidence="6">
    <location>
        <begin position="189"/>
        <end position="208"/>
    </location>
</feature>
<feature type="transmembrane region" description="Helical" evidence="6">
    <location>
        <begin position="50"/>
        <end position="71"/>
    </location>
</feature>
<feature type="transmembrane region" description="Helical" evidence="6">
    <location>
        <begin position="12"/>
        <end position="30"/>
    </location>
</feature>
<dbReference type="InterPro" id="IPR002797">
    <property type="entry name" value="Polysacc_synth"/>
</dbReference>
<feature type="transmembrane region" description="Helical" evidence="6">
    <location>
        <begin position="331"/>
        <end position="352"/>
    </location>
</feature>
<sequence>MSKGSSLIKGTLILSGATLLTKALGTLFWLPFQNIAGDAAMGIYRQSFPFYSILLMIATAGVPITVSKLISQRLPAGDHAGANRVMRVSASMLSLTGLGGFFLLFFGSGVIARFVLDNPRTEPSLRVLSFALLIVPIMAVLRGYFQGHQKMMPTALSQVMEQSVRVLTMVAVTWWMVDQGNGPETVAAGATLGAVTGAAGGLLIVLLYRRGERVRHPISAEAMYQATVAEPFTGLSRRILRFAVPISLGSLVLPLINILDSVTVPRILLKSFDMSIGQAEILFGVYGRGEPLINLVATFSSALTLALIPALSFHLSRGENEAIRRKIPRAWLLTVVVSFPSAIGLAILAQPLNLMLYHNRSEAILTTATMIVTVQAFSSFFSTLAITNSGILQGLGYNRLPVRHLGVGAIVKVIGNMVFIPFLGITGSALAMLLAYMLVCTLHFRSVTRNTGLRINYRSLFVKPAFCTGVMATFLLAVLTAINHFAGPGMDRLANTWLTLLLSGFGFLIYTTALLLTGTIGEEEIRLLPMGALLCRLLTRYKLLRPTGGSFS</sequence>
<keyword evidence="4 6" id="KW-1133">Transmembrane helix</keyword>
<feature type="transmembrane region" description="Helical" evidence="6">
    <location>
        <begin position="127"/>
        <end position="145"/>
    </location>
</feature>
<name>A0ABV8JKG3_9BACL</name>
<dbReference type="InterPro" id="IPR050833">
    <property type="entry name" value="Poly_Biosynth_Transport"/>
</dbReference>
<feature type="transmembrane region" description="Helical" evidence="6">
    <location>
        <begin position="292"/>
        <end position="311"/>
    </location>
</feature>
<feature type="transmembrane region" description="Helical" evidence="6">
    <location>
        <begin position="92"/>
        <end position="115"/>
    </location>
</feature>
<feature type="transmembrane region" description="Helical" evidence="6">
    <location>
        <begin position="429"/>
        <end position="448"/>
    </location>
</feature>
<feature type="transmembrane region" description="Helical" evidence="6">
    <location>
        <begin position="460"/>
        <end position="482"/>
    </location>
</feature>
<organism evidence="7 8">
    <name type="scientific">Salinithrix halophila</name>
    <dbReference type="NCBI Taxonomy" id="1485204"/>
    <lineage>
        <taxon>Bacteria</taxon>
        <taxon>Bacillati</taxon>
        <taxon>Bacillota</taxon>
        <taxon>Bacilli</taxon>
        <taxon>Bacillales</taxon>
        <taxon>Thermoactinomycetaceae</taxon>
        <taxon>Salinithrix</taxon>
    </lineage>
</organism>
<keyword evidence="2" id="KW-1003">Cell membrane</keyword>
<dbReference type="CDD" id="cd13124">
    <property type="entry name" value="MATE_SpoVB_like"/>
    <property type="match status" value="1"/>
</dbReference>
<dbReference type="InterPro" id="IPR024923">
    <property type="entry name" value="PG_synth_SpoVB"/>
</dbReference>
<proteinExistence type="predicted"/>
<accession>A0ABV8JKG3</accession>
<feature type="transmembrane region" description="Helical" evidence="6">
    <location>
        <begin position="239"/>
        <end position="259"/>
    </location>
</feature>
<feature type="transmembrane region" description="Helical" evidence="6">
    <location>
        <begin position="494"/>
        <end position="516"/>
    </location>
</feature>
<evidence type="ECO:0000313" key="8">
    <source>
        <dbReference type="Proteomes" id="UP001595843"/>
    </source>
</evidence>
<gene>
    <name evidence="7" type="ORF">ACFOUO_06555</name>
</gene>
<comment type="subcellular location">
    <subcellularLocation>
        <location evidence="1">Cell membrane</location>
        <topology evidence="1">Multi-pass membrane protein</topology>
    </subcellularLocation>
</comment>
<evidence type="ECO:0000256" key="3">
    <source>
        <dbReference type="ARBA" id="ARBA00022692"/>
    </source>
</evidence>
<evidence type="ECO:0000256" key="2">
    <source>
        <dbReference type="ARBA" id="ARBA00022475"/>
    </source>
</evidence>
<dbReference type="EMBL" id="JBHSAP010000009">
    <property type="protein sequence ID" value="MFC4076469.1"/>
    <property type="molecule type" value="Genomic_DNA"/>
</dbReference>
<dbReference type="PANTHER" id="PTHR30250:SF29">
    <property type="entry name" value="POLYSACCHARIDE BIOSYNTHESIS PROTEIN C-TERMINAL DOMAIN-CONTAINING PROTEIN"/>
    <property type="match status" value="1"/>
</dbReference>
<dbReference type="PANTHER" id="PTHR30250">
    <property type="entry name" value="PST FAMILY PREDICTED COLANIC ACID TRANSPORTER"/>
    <property type="match status" value="1"/>
</dbReference>
<evidence type="ECO:0000256" key="4">
    <source>
        <dbReference type="ARBA" id="ARBA00022989"/>
    </source>
</evidence>